<evidence type="ECO:0000313" key="3">
    <source>
        <dbReference type="Proteomes" id="UP001229421"/>
    </source>
</evidence>
<feature type="region of interest" description="Disordered" evidence="1">
    <location>
        <begin position="67"/>
        <end position="87"/>
    </location>
</feature>
<keyword evidence="3" id="KW-1185">Reference proteome</keyword>
<comment type="caution">
    <text evidence="2">The sequence shown here is derived from an EMBL/GenBank/DDBJ whole genome shotgun (WGS) entry which is preliminary data.</text>
</comment>
<dbReference type="Proteomes" id="UP001229421">
    <property type="component" value="Unassembled WGS sequence"/>
</dbReference>
<evidence type="ECO:0000256" key="1">
    <source>
        <dbReference type="SAM" id="MobiDB-lite"/>
    </source>
</evidence>
<accession>A0AAD8JR62</accession>
<name>A0AAD8JR62_TARER</name>
<dbReference type="EMBL" id="JAUHHV010000011">
    <property type="protein sequence ID" value="KAK1407201.1"/>
    <property type="molecule type" value="Genomic_DNA"/>
</dbReference>
<dbReference type="AlphaFoldDB" id="A0AAD8JR62"/>
<proteinExistence type="predicted"/>
<protein>
    <submittedName>
        <fullName evidence="2">Uncharacterized protein</fullName>
    </submittedName>
</protein>
<reference evidence="2" key="1">
    <citation type="journal article" date="2023" name="bioRxiv">
        <title>Improved chromosome-level genome assembly for marigold (Tagetes erecta).</title>
        <authorList>
            <person name="Jiang F."/>
            <person name="Yuan L."/>
            <person name="Wang S."/>
            <person name="Wang H."/>
            <person name="Xu D."/>
            <person name="Wang A."/>
            <person name="Fan W."/>
        </authorList>
    </citation>
    <scope>NUCLEOTIDE SEQUENCE</scope>
    <source>
        <strain evidence="2">WSJ</strain>
        <tissue evidence="2">Leaf</tissue>
    </source>
</reference>
<sequence length="87" mass="9660">MPAPIKAIKGKNEVLYLSAKRPTFGNSPSIRGMERATIVDVFNNLTKAFLPLELIDLVTATAKVEQGGTAESMPKKEPTKWHQQYFV</sequence>
<gene>
    <name evidence="2" type="ORF">QVD17_38815</name>
</gene>
<organism evidence="2 3">
    <name type="scientific">Tagetes erecta</name>
    <name type="common">African marigold</name>
    <dbReference type="NCBI Taxonomy" id="13708"/>
    <lineage>
        <taxon>Eukaryota</taxon>
        <taxon>Viridiplantae</taxon>
        <taxon>Streptophyta</taxon>
        <taxon>Embryophyta</taxon>
        <taxon>Tracheophyta</taxon>
        <taxon>Spermatophyta</taxon>
        <taxon>Magnoliopsida</taxon>
        <taxon>eudicotyledons</taxon>
        <taxon>Gunneridae</taxon>
        <taxon>Pentapetalae</taxon>
        <taxon>asterids</taxon>
        <taxon>campanulids</taxon>
        <taxon>Asterales</taxon>
        <taxon>Asteraceae</taxon>
        <taxon>Asteroideae</taxon>
        <taxon>Heliantheae alliance</taxon>
        <taxon>Tageteae</taxon>
        <taxon>Tagetes</taxon>
    </lineage>
</organism>
<evidence type="ECO:0000313" key="2">
    <source>
        <dbReference type="EMBL" id="KAK1407201.1"/>
    </source>
</evidence>